<keyword evidence="1" id="KW-0812">Transmembrane</keyword>
<dbReference type="HOGENOM" id="CLU_024049_1_0_6"/>
<dbReference type="InterPro" id="IPR017744">
    <property type="entry name" value="BcsG"/>
</dbReference>
<feature type="transmembrane region" description="Helical" evidence="1">
    <location>
        <begin position="53"/>
        <end position="70"/>
    </location>
</feature>
<keyword evidence="3" id="KW-1185">Reference proteome</keyword>
<dbReference type="Gene3D" id="3.40.720.10">
    <property type="entry name" value="Alkaline Phosphatase, subunit A"/>
    <property type="match status" value="1"/>
</dbReference>
<dbReference type="STRING" id="1348114.OM33_08145"/>
<feature type="transmembrane region" description="Helical" evidence="1">
    <location>
        <begin position="20"/>
        <end position="41"/>
    </location>
</feature>
<protein>
    <submittedName>
        <fullName evidence="2">Membrane protein</fullName>
    </submittedName>
</protein>
<proteinExistence type="predicted"/>
<accession>A0A0A7EJU3</accession>
<evidence type="ECO:0000313" key="3">
    <source>
        <dbReference type="Proteomes" id="UP000030341"/>
    </source>
</evidence>
<dbReference type="NCBIfam" id="TIGR03368">
    <property type="entry name" value="cellulose_yhjU"/>
    <property type="match status" value="1"/>
</dbReference>
<dbReference type="InterPro" id="IPR017850">
    <property type="entry name" value="Alkaline_phosphatase_core_sf"/>
</dbReference>
<reference evidence="2 3" key="1">
    <citation type="submission" date="2014-11" db="EMBL/GenBank/DDBJ databases">
        <title>Complete Genome Sequence of Pseudoalteromonas sp. Strain OCN003 Isolated from Kaneohe Bay, Oahu, Hawaii.</title>
        <authorList>
            <person name="Beurmann S."/>
            <person name="Videau P."/>
            <person name="Ushijima B."/>
            <person name="Smith A.M."/>
            <person name="Aeby G.S."/>
            <person name="Callahan S.M."/>
            <person name="Belcaid M."/>
        </authorList>
    </citation>
    <scope>NUCLEOTIDE SEQUENCE [LARGE SCALE GENOMIC DNA]</scope>
    <source>
        <strain evidence="2 3">OCN003</strain>
    </source>
</reference>
<name>A0A0A7EJU3_9GAMM</name>
<keyword evidence="1" id="KW-1133">Transmembrane helix</keyword>
<organism evidence="2 3">
    <name type="scientific">Pseudoalteromonas piratica</name>
    <dbReference type="NCBI Taxonomy" id="1348114"/>
    <lineage>
        <taxon>Bacteria</taxon>
        <taxon>Pseudomonadati</taxon>
        <taxon>Pseudomonadota</taxon>
        <taxon>Gammaproteobacteria</taxon>
        <taxon>Alteromonadales</taxon>
        <taxon>Pseudoalteromonadaceae</taxon>
        <taxon>Pseudoalteromonas</taxon>
    </lineage>
</organism>
<evidence type="ECO:0000313" key="2">
    <source>
        <dbReference type="EMBL" id="AIY66331.1"/>
    </source>
</evidence>
<sequence length="526" mass="58821">MRYDPLGRWNLYFLVKLGLYFSDVISLHVLENLAFIAFLLLPFKNVILHKAKHVSAVFVAAFLLHYDSYLPPLGRLLESGDLLSDFSFPYLIELLSRFLSWQFVAMALVLLIVYIYLVSWVRFTTVSIAGILYIGLVQFFATQTVVNTDATLVNNARHASPSQSQPTSMDPEQAIQTFYQQQSRLRTEFPATNLGGDFDIVLLNVCSLGWDDLERVNLAKHALFNQFDLLFDNFSSATSYSGPAGIRLLKASCGQTSHQGLYSDANNQCYLFENLASLGFDNDFAMNHNGNFDNFLGMVESQGRVDAKLQSLSGVKIAQRSFDGTPIFDDEQVLNKWLKSRLTSSKPRAALYYNTISLHDGNIIEGRSKFGSSLKSYGTRTEMLFKQFDRFFKRLAQSGRNYMVVMVPEHGASLAGDKMQIAGMRDIPSPAILDIPVGVKFIGPKVKANSAQKVISDPSSYLAISELIARATRQNQFEGTLDLAALVADLPKTPMVGENSGTRMQMFNGKPYIQLDDGDWMVYPGY</sequence>
<dbReference type="KEGG" id="pseo:OM33_08145"/>
<feature type="transmembrane region" description="Helical" evidence="1">
    <location>
        <begin position="123"/>
        <end position="141"/>
    </location>
</feature>
<dbReference type="EMBL" id="CP009888">
    <property type="protein sequence ID" value="AIY66331.1"/>
    <property type="molecule type" value="Genomic_DNA"/>
</dbReference>
<dbReference type="eggNOG" id="COG2194">
    <property type="taxonomic scope" value="Bacteria"/>
</dbReference>
<gene>
    <name evidence="2" type="ORF">OM33_08145</name>
</gene>
<feature type="transmembrane region" description="Helical" evidence="1">
    <location>
        <begin position="90"/>
        <end position="116"/>
    </location>
</feature>
<dbReference type="AlphaFoldDB" id="A0A0A7EJU3"/>
<dbReference type="Proteomes" id="UP000030341">
    <property type="component" value="Chromosome 1"/>
</dbReference>
<evidence type="ECO:0000256" key="1">
    <source>
        <dbReference type="SAM" id="Phobius"/>
    </source>
</evidence>
<dbReference type="Pfam" id="PF11658">
    <property type="entry name" value="CBP_BcsG"/>
    <property type="match status" value="1"/>
</dbReference>
<keyword evidence="1" id="KW-0472">Membrane</keyword>